<evidence type="ECO:0000313" key="2">
    <source>
        <dbReference type="EMBL" id="KAH8510177.1"/>
    </source>
</evidence>
<dbReference type="Proteomes" id="UP000807159">
    <property type="component" value="Chromosome 4"/>
</dbReference>
<proteinExistence type="predicted"/>
<dbReference type="EMBL" id="JACEGQ020000004">
    <property type="protein sequence ID" value="KAH8510177.1"/>
    <property type="molecule type" value="Genomic_DNA"/>
</dbReference>
<evidence type="ECO:0000256" key="1">
    <source>
        <dbReference type="SAM" id="MobiDB-lite"/>
    </source>
</evidence>
<keyword evidence="3" id="KW-1185">Reference proteome</keyword>
<name>A0A8T2YYF5_POPDE</name>
<reference evidence="2" key="1">
    <citation type="journal article" date="2021" name="J. Hered.">
        <title>Genome Assembly of Salicaceae Populus deltoides (Eastern Cottonwood) I-69 Based on Nanopore Sequencing and Hi-C Technologies.</title>
        <authorList>
            <person name="Bai S."/>
            <person name="Wu H."/>
            <person name="Zhang J."/>
            <person name="Pan Z."/>
            <person name="Zhao W."/>
            <person name="Li Z."/>
            <person name="Tong C."/>
        </authorList>
    </citation>
    <scope>NUCLEOTIDE SEQUENCE</scope>
    <source>
        <tissue evidence="2">Leaf</tissue>
    </source>
</reference>
<comment type="caution">
    <text evidence="2">The sequence shown here is derived from an EMBL/GenBank/DDBJ whole genome shotgun (WGS) entry which is preliminary data.</text>
</comment>
<feature type="region of interest" description="Disordered" evidence="1">
    <location>
        <begin position="132"/>
        <end position="151"/>
    </location>
</feature>
<protein>
    <submittedName>
        <fullName evidence="2">Uncharacterized protein</fullName>
    </submittedName>
</protein>
<sequence length="151" mass="15310">MATIVCGGAAATGLALLREAEDEQLCGVQRASLSWVSVVSAGEAVVRVQRKKRKSVALAVVEGRGDGDGAGNGYGEESQGVSCALWFVLQKSAENGGKVGAGLGGGDFGSSSSAKGGGSPGQQGEITVRFYGFGSPRGEGRRRLAKKTTIF</sequence>
<gene>
    <name evidence="2" type="ORF">H0E87_007923</name>
</gene>
<dbReference type="AlphaFoldDB" id="A0A8T2YYF5"/>
<accession>A0A8T2YYF5</accession>
<evidence type="ECO:0000313" key="3">
    <source>
        <dbReference type="Proteomes" id="UP000807159"/>
    </source>
</evidence>
<organism evidence="2 3">
    <name type="scientific">Populus deltoides</name>
    <name type="common">Eastern poplar</name>
    <name type="synonym">Eastern cottonwood</name>
    <dbReference type="NCBI Taxonomy" id="3696"/>
    <lineage>
        <taxon>Eukaryota</taxon>
        <taxon>Viridiplantae</taxon>
        <taxon>Streptophyta</taxon>
        <taxon>Embryophyta</taxon>
        <taxon>Tracheophyta</taxon>
        <taxon>Spermatophyta</taxon>
        <taxon>Magnoliopsida</taxon>
        <taxon>eudicotyledons</taxon>
        <taxon>Gunneridae</taxon>
        <taxon>Pentapetalae</taxon>
        <taxon>rosids</taxon>
        <taxon>fabids</taxon>
        <taxon>Malpighiales</taxon>
        <taxon>Salicaceae</taxon>
        <taxon>Saliceae</taxon>
        <taxon>Populus</taxon>
    </lineage>
</organism>